<dbReference type="Proteomes" id="UP000610960">
    <property type="component" value="Unassembled WGS sequence"/>
</dbReference>
<evidence type="ECO:0000259" key="2">
    <source>
        <dbReference type="Pfam" id="PF12850"/>
    </source>
</evidence>
<dbReference type="Pfam" id="PF12850">
    <property type="entry name" value="Metallophos_2"/>
    <property type="match status" value="1"/>
</dbReference>
<dbReference type="EC" id="3.1.4.-" evidence="1"/>
<dbReference type="InterPro" id="IPR024654">
    <property type="entry name" value="Calcineurin-like_PHP_lpxH"/>
</dbReference>
<organism evidence="3 4">
    <name type="scientific">Thermocladium modestius</name>
    <dbReference type="NCBI Taxonomy" id="62609"/>
    <lineage>
        <taxon>Archaea</taxon>
        <taxon>Thermoproteota</taxon>
        <taxon>Thermoprotei</taxon>
        <taxon>Thermoproteales</taxon>
        <taxon>Thermoproteaceae</taxon>
        <taxon>Thermocladium</taxon>
    </lineage>
</organism>
<dbReference type="InterPro" id="IPR000979">
    <property type="entry name" value="Phosphodiesterase_MJ0936/Vps29"/>
</dbReference>
<evidence type="ECO:0000313" key="3">
    <source>
        <dbReference type="EMBL" id="GGP21374.1"/>
    </source>
</evidence>
<feature type="domain" description="Calcineurin-like phosphoesterase" evidence="2">
    <location>
        <begin position="9"/>
        <end position="158"/>
    </location>
</feature>
<evidence type="ECO:0000256" key="1">
    <source>
        <dbReference type="RuleBase" id="RU362039"/>
    </source>
</evidence>
<protein>
    <recommendedName>
        <fullName evidence="1">Phosphoesterase</fullName>
        <ecNumber evidence="1">3.1.4.-</ecNumber>
    </recommendedName>
</protein>
<dbReference type="GO" id="GO:0016787">
    <property type="term" value="F:hydrolase activity"/>
    <property type="evidence" value="ECO:0007669"/>
    <property type="project" value="UniProtKB-UniRule"/>
</dbReference>
<proteinExistence type="inferred from homology"/>
<name>A0A830GVY9_9CREN</name>
<evidence type="ECO:0000313" key="4">
    <source>
        <dbReference type="Proteomes" id="UP000610960"/>
    </source>
</evidence>
<dbReference type="InterPro" id="IPR029052">
    <property type="entry name" value="Metallo-depent_PP-like"/>
</dbReference>
<reference evidence="3" key="2">
    <citation type="submission" date="2020-09" db="EMBL/GenBank/DDBJ databases">
        <authorList>
            <person name="Sun Q."/>
            <person name="Ohkuma M."/>
        </authorList>
    </citation>
    <scope>NUCLEOTIDE SEQUENCE</scope>
    <source>
        <strain evidence="3">JCM 10088</strain>
    </source>
</reference>
<gene>
    <name evidence="3" type="ORF">GCM10007981_12940</name>
</gene>
<dbReference type="PANTHER" id="PTHR11124">
    <property type="entry name" value="VACUOLAR SORTING PROTEIN VPS29"/>
    <property type="match status" value="1"/>
</dbReference>
<dbReference type="GO" id="GO:0046872">
    <property type="term" value="F:metal ion binding"/>
    <property type="evidence" value="ECO:0007669"/>
    <property type="project" value="UniProtKB-KW"/>
</dbReference>
<comment type="caution">
    <text evidence="3">The sequence shown here is derived from an EMBL/GenBank/DDBJ whole genome shotgun (WGS) entry which is preliminary data.</text>
</comment>
<dbReference type="EMBL" id="BMNL01000003">
    <property type="protein sequence ID" value="GGP21374.1"/>
    <property type="molecule type" value="Genomic_DNA"/>
</dbReference>
<keyword evidence="4" id="KW-1185">Reference proteome</keyword>
<sequence>MGMGFRRALIVGDTHVPDRAGSIPRQIVEALNSMKPFDYVLITGDLISGDVLEELRGFGEKSYAVRGNMDSLELPDKEVIKIEGMKVGLMHGHQIRRRGDVDELTKAAVKLGVDVLVSGHTHEPAIMRGAVNLLNPGSLTGAWSGGGARSPPSFLVLEAGGASIEVSLFQLIGEVKLTRRERVLTGPGIHPSIDLYHGFDDE</sequence>
<dbReference type="SUPFAM" id="SSF56300">
    <property type="entry name" value="Metallo-dependent phosphatases"/>
    <property type="match status" value="1"/>
</dbReference>
<dbReference type="AlphaFoldDB" id="A0A830GVY9"/>
<dbReference type="Gene3D" id="3.60.21.10">
    <property type="match status" value="1"/>
</dbReference>
<comment type="cofactor">
    <cofactor evidence="1">
        <name>a divalent metal cation</name>
        <dbReference type="ChEBI" id="CHEBI:60240"/>
    </cofactor>
</comment>
<keyword evidence="1" id="KW-0479">Metal-binding</keyword>
<dbReference type="NCBIfam" id="TIGR00040">
    <property type="entry name" value="yfcE"/>
    <property type="match status" value="1"/>
</dbReference>
<reference evidence="3" key="1">
    <citation type="journal article" date="2014" name="Int. J. Syst. Evol. Microbiol.">
        <title>Complete genome sequence of Corynebacterium casei LMG S-19264T (=DSM 44701T), isolated from a smear-ripened cheese.</title>
        <authorList>
            <consortium name="US DOE Joint Genome Institute (JGI-PGF)"/>
            <person name="Walter F."/>
            <person name="Albersmeier A."/>
            <person name="Kalinowski J."/>
            <person name="Ruckert C."/>
        </authorList>
    </citation>
    <scope>NUCLEOTIDE SEQUENCE</scope>
    <source>
        <strain evidence="3">JCM 10088</strain>
    </source>
</reference>
<accession>A0A830GVY9</accession>
<comment type="similarity">
    <text evidence="1">Belongs to the metallophosphoesterase superfamily. YfcE family.</text>
</comment>